<evidence type="ECO:0000313" key="6">
    <source>
        <dbReference type="Proteomes" id="UP000694287"/>
    </source>
</evidence>
<accession>A0ABS6UR71</accession>
<dbReference type="NCBIfam" id="NF009589">
    <property type="entry name" value="PRK13030.1"/>
    <property type="match status" value="1"/>
</dbReference>
<dbReference type="InterPro" id="IPR046667">
    <property type="entry name" value="DUF6537"/>
</dbReference>
<dbReference type="Proteomes" id="UP000694287">
    <property type="component" value="Unassembled WGS sequence"/>
</dbReference>
<protein>
    <submittedName>
        <fullName evidence="5">Indolepyruvate ferredoxin oxidoreductase family protein</fullName>
    </submittedName>
</protein>
<dbReference type="Pfam" id="PF20169">
    <property type="entry name" value="DUF6537"/>
    <property type="match status" value="1"/>
</dbReference>
<dbReference type="PANTHER" id="PTHR48084:SF3">
    <property type="entry name" value="SUBUNIT OF PYRUVATE:FLAVODOXIN OXIDOREDUCTASE"/>
    <property type="match status" value="1"/>
</dbReference>
<evidence type="ECO:0000259" key="4">
    <source>
        <dbReference type="Pfam" id="PF20169"/>
    </source>
</evidence>
<sequence>MTIVDNRPQAPFSPADRYDAPQTYLTGVQALVRLVLEQQRHDRARGLDTRTFVSGYEGSPLAGLDLELGRRRALLDEHGVVFTPGLNEEAAAMAVQGTQLAAVSGGPLHPQLRHDGVAGLWYGKAPGLDRACDAIRHANLMGTHRTGGVLAAVGDDPGAKSSSVPCASEFALADLAIPTLYPADPGEVVALGLHGIALSRASGLWAGLKMATAVADGSATARFEPDFRPVVPELELDGRPWRHTVTGHLLQPVLGTLERDLHRGRLELARRYAALNRLNTIPVRTADDRIGIVAAGKTWLDLRQALTALGLDDTELRRRGVRLLKLGMVWPLEPGIVEEFASGLREIVVVEEKRAFVESGVKDLLYGRPGAPAVHGKRAPDGAVLLAEHGELEPDAIAIALASRLADLPSVVAWNDARRARRRGPITLPITTRTPYFCSGCPHNSSTKPASEDSLVGGGIGCHAMVLLMEPGQVGEVTGLTQMGGEGTQWIGMAPFVRARHLVQNLGDGTFHHSGSLAVRAAVASGVDITYKLLHNGTVAMTGGQDAVGALSVPAITRLLAAEGVARTIVTTDEPRRYRGVRLAPGVEVWPRERLGEAQEVLATVPGVTVLIHDQACAAEKRRKRKRGTVPTPVERVMINERVCEGCGDCGKKSNCLSVQPVDTEFGRKTRIDQSSCNLDFSCLEGDCPSFLTVTPGESVRRTPAPLGPDDLPEPVATGRAAVSVRLAGVGGTGIVTVAQVLAAAAVLAGRHVRGLDQTGLAQKGGAVVSDLRITAGPVEAAGRLAARECDLYLGADLLVAADPATLAVTDPARTVAVVSTTRVPTGAMVVDTTAAFPDVDAVSRRISDAVRSGTWFDARALAERLFGEDQYANMLLVGAAYQTGALPLPAAQIERAIELNGVAVAANVQAFRRGRQVVADPGALDERPATAAVTTSGPVAVPALGAPAGSELARLVGIRVPELVAYQDAACADRYVADVERVRATEAAAVPGSTALAETVAVHLHKLVTYKDEYEVARLSLDPALAAEVQERFGAGATFAWRLHPPALRALGMQRKITLGRRSAPVFRLLRAMRRLRGTPFDVFGYARVRRLERELVVEYRAVVDRLVAGLTPATHAAAVDIAGLPDMVRGYEDVKLESVARYRARLAEAGA</sequence>
<feature type="domain" description="Thiamine pyrophosphate enzyme TPP-binding" evidence="3">
    <location>
        <begin position="459"/>
        <end position="546"/>
    </location>
</feature>
<dbReference type="Pfam" id="PF01558">
    <property type="entry name" value="POR"/>
    <property type="match status" value="1"/>
</dbReference>
<keyword evidence="6" id="KW-1185">Reference proteome</keyword>
<keyword evidence="1" id="KW-0560">Oxidoreductase</keyword>
<dbReference type="PANTHER" id="PTHR48084">
    <property type="entry name" value="2-OXOGLUTARATE OXIDOREDUCTASE SUBUNIT KORB-RELATED"/>
    <property type="match status" value="1"/>
</dbReference>
<dbReference type="EMBL" id="JADQDK010000001">
    <property type="protein sequence ID" value="MBW0134715.1"/>
    <property type="molecule type" value="Genomic_DNA"/>
</dbReference>
<dbReference type="RefSeq" id="WP_218602904.1">
    <property type="nucleotide sequence ID" value="NZ_JADQDJ010000091.1"/>
</dbReference>
<evidence type="ECO:0000259" key="2">
    <source>
        <dbReference type="Pfam" id="PF01558"/>
    </source>
</evidence>
<name>A0ABS6UR71_9PSEU</name>
<dbReference type="NCBIfam" id="NF009588">
    <property type="entry name" value="PRK13029.1"/>
    <property type="match status" value="1"/>
</dbReference>
<reference evidence="5 6" key="1">
    <citation type="submission" date="2020-11" db="EMBL/GenBank/DDBJ databases">
        <title>Pseudonocardia abyssalis sp. nov. and Pseudonocardia oceani sp. nov., description and phylogenomic analysis of two novel actinomycetes isolated from the deep Southern Ocean.</title>
        <authorList>
            <person name="Parra J."/>
        </authorList>
    </citation>
    <scope>NUCLEOTIDE SEQUENCE [LARGE SCALE GENOMIC DNA]</scope>
    <source>
        <strain evidence="5 6">KRD-168</strain>
    </source>
</reference>
<evidence type="ECO:0000259" key="3">
    <source>
        <dbReference type="Pfam" id="PF02775"/>
    </source>
</evidence>
<dbReference type="Pfam" id="PF02775">
    <property type="entry name" value="TPP_enzyme_C"/>
    <property type="match status" value="1"/>
</dbReference>
<dbReference type="InterPro" id="IPR002880">
    <property type="entry name" value="Pyrv_Fd/Flavodoxin_OxRdtase_N"/>
</dbReference>
<proteinExistence type="predicted"/>
<comment type="caution">
    <text evidence="5">The sequence shown here is derived from an EMBL/GenBank/DDBJ whole genome shotgun (WGS) entry which is preliminary data.</text>
</comment>
<dbReference type="CDD" id="cd07034">
    <property type="entry name" value="TPP_PYR_PFOR_IOR-alpha_like"/>
    <property type="match status" value="1"/>
</dbReference>
<dbReference type="InterPro" id="IPR051457">
    <property type="entry name" value="2-oxoacid:Fd_oxidoreductase"/>
</dbReference>
<organism evidence="5 6">
    <name type="scientific">Pseudonocardia abyssalis</name>
    <dbReference type="NCBI Taxonomy" id="2792008"/>
    <lineage>
        <taxon>Bacteria</taxon>
        <taxon>Bacillati</taxon>
        <taxon>Actinomycetota</taxon>
        <taxon>Actinomycetes</taxon>
        <taxon>Pseudonocardiales</taxon>
        <taxon>Pseudonocardiaceae</taxon>
        <taxon>Pseudonocardia</taxon>
    </lineage>
</organism>
<dbReference type="InterPro" id="IPR011766">
    <property type="entry name" value="TPP_enzyme_TPP-bd"/>
</dbReference>
<gene>
    <name evidence="5" type="ORF">I4I81_10650</name>
</gene>
<feature type="domain" description="Pyruvate/ketoisovalerate oxidoreductase catalytic" evidence="2">
    <location>
        <begin position="731"/>
        <end position="917"/>
    </location>
</feature>
<feature type="domain" description="DUF6537" evidence="4">
    <location>
        <begin position="954"/>
        <end position="1149"/>
    </location>
</feature>
<evidence type="ECO:0000256" key="1">
    <source>
        <dbReference type="ARBA" id="ARBA00023002"/>
    </source>
</evidence>
<evidence type="ECO:0000313" key="5">
    <source>
        <dbReference type="EMBL" id="MBW0134715.1"/>
    </source>
</evidence>
<dbReference type="InterPro" id="IPR019752">
    <property type="entry name" value="Pyrv/ketoisovalerate_OxRed_cat"/>
</dbReference>